<dbReference type="RefSeq" id="WP_381167800.1">
    <property type="nucleotide sequence ID" value="NZ_JBHSFK010000002.1"/>
</dbReference>
<protein>
    <submittedName>
        <fullName evidence="1">Uncharacterized protein</fullName>
    </submittedName>
</protein>
<sequence length="206" mass="23465">MTRRTVGAEGWTVVDVARQRHYDDRYYGQFLGTRTGPTGHAEWMVGRLFDGKTIDDGFREGEWAYSKRFATDKGTDNADRALKAYVEMAYSTFVWDRIFEQRVGEVIDQHWAGPEVPGAPKLAAGWQESDAGHRNPARGHTILLPFHEAKYKLLHFLRSTELGAKAHLTRGVTIDRHQAVELVREATGALRFEYGYNTYWLAADES</sequence>
<keyword evidence="2" id="KW-1185">Reference proteome</keyword>
<evidence type="ECO:0000313" key="1">
    <source>
        <dbReference type="EMBL" id="MFC4498467.1"/>
    </source>
</evidence>
<gene>
    <name evidence="1" type="ORF">ACFPIH_02840</name>
</gene>
<name>A0ABV9AGA4_9ACTN</name>
<accession>A0ABV9AGA4</accession>
<reference evidence="2" key="1">
    <citation type="journal article" date="2019" name="Int. J. Syst. Evol. Microbiol.">
        <title>The Global Catalogue of Microorganisms (GCM) 10K type strain sequencing project: providing services to taxonomists for standard genome sequencing and annotation.</title>
        <authorList>
            <consortium name="The Broad Institute Genomics Platform"/>
            <consortium name="The Broad Institute Genome Sequencing Center for Infectious Disease"/>
            <person name="Wu L."/>
            <person name="Ma J."/>
        </authorList>
    </citation>
    <scope>NUCLEOTIDE SEQUENCE [LARGE SCALE GENOMIC DNA]</scope>
    <source>
        <strain evidence="2">CGMCC 4.7177</strain>
    </source>
</reference>
<comment type="caution">
    <text evidence="1">The sequence shown here is derived from an EMBL/GenBank/DDBJ whole genome shotgun (WGS) entry which is preliminary data.</text>
</comment>
<dbReference type="Proteomes" id="UP001595839">
    <property type="component" value="Unassembled WGS sequence"/>
</dbReference>
<organism evidence="1 2">
    <name type="scientific">Streptomyces vulcanius</name>
    <dbReference type="NCBI Taxonomy" id="1441876"/>
    <lineage>
        <taxon>Bacteria</taxon>
        <taxon>Bacillati</taxon>
        <taxon>Actinomycetota</taxon>
        <taxon>Actinomycetes</taxon>
        <taxon>Kitasatosporales</taxon>
        <taxon>Streptomycetaceae</taxon>
        <taxon>Streptomyces</taxon>
    </lineage>
</organism>
<proteinExistence type="predicted"/>
<evidence type="ECO:0000313" key="2">
    <source>
        <dbReference type="Proteomes" id="UP001595839"/>
    </source>
</evidence>
<dbReference type="EMBL" id="JBHSFK010000002">
    <property type="protein sequence ID" value="MFC4498467.1"/>
    <property type="molecule type" value="Genomic_DNA"/>
</dbReference>